<evidence type="ECO:0000313" key="1">
    <source>
        <dbReference type="EMBL" id="ECV9657124.1"/>
    </source>
</evidence>
<comment type="caution">
    <text evidence="1">The sequence shown here is derived from an EMBL/GenBank/DDBJ whole genome shotgun (WGS) entry which is preliminary data.</text>
</comment>
<reference evidence="1" key="1">
    <citation type="submission" date="2019-09" db="EMBL/GenBank/DDBJ databases">
        <authorList>
            <consortium name="GenomeTrakr network: Whole genome sequencing for foodborne pathogen traceback"/>
        </authorList>
    </citation>
    <scope>NUCLEOTIDE SEQUENCE [LARGE SCALE GENOMIC DNA]</scope>
    <source>
        <strain evidence="1">TTU_583</strain>
    </source>
</reference>
<name>A0A690KDK0_CAMJU</name>
<protein>
    <submittedName>
        <fullName evidence="1">Molybdenum cofactor biosynthesis protein</fullName>
    </submittedName>
</protein>
<gene>
    <name evidence="1" type="ORF">F2N06_03765</name>
</gene>
<accession>A0A690KDK0</accession>
<organism evidence="1">
    <name type="scientific">Campylobacter jejuni</name>
    <dbReference type="NCBI Taxonomy" id="197"/>
    <lineage>
        <taxon>Bacteria</taxon>
        <taxon>Pseudomonadati</taxon>
        <taxon>Campylobacterota</taxon>
        <taxon>Epsilonproteobacteria</taxon>
        <taxon>Campylobacterales</taxon>
        <taxon>Campylobacteraceae</taxon>
        <taxon>Campylobacter</taxon>
    </lineage>
</organism>
<dbReference type="EMBL" id="AAKUWM010000005">
    <property type="protein sequence ID" value="ECV9657124.1"/>
    <property type="molecule type" value="Genomic_DNA"/>
</dbReference>
<proteinExistence type="predicted"/>
<sequence length="61" mass="7225">MFFKKKVSQKQNTRPKIQINDAILDDRLYKFKNKIQKISKDEASVSLLARQLSRLIKANKF</sequence>
<dbReference type="AlphaFoldDB" id="A0A690KDK0"/>